<feature type="region of interest" description="Disordered" evidence="1">
    <location>
        <begin position="60"/>
        <end position="88"/>
    </location>
</feature>
<name>A0ABD2JWY1_9BILA</name>
<comment type="caution">
    <text evidence="2">The sequence shown here is derived from an EMBL/GenBank/DDBJ whole genome shotgun (WGS) entry which is preliminary data.</text>
</comment>
<keyword evidence="3" id="KW-1185">Reference proteome</keyword>
<reference evidence="2 3" key="1">
    <citation type="submission" date="2024-10" db="EMBL/GenBank/DDBJ databases">
        <authorList>
            <person name="Kim D."/>
        </authorList>
    </citation>
    <scope>NUCLEOTIDE SEQUENCE [LARGE SCALE GENOMIC DNA]</scope>
    <source>
        <strain evidence="2">BH-2024</strain>
    </source>
</reference>
<sequence length="878" mass="101661">MNDAIRNVIKQPTKRDKRHLEDGVDLFFHYNPDDYWDKIEEERQRYNELLKLLKTKSSERDIETDTHRKRKIEEEEIAPLQNQSLAKKARIDELEEQARQRDEGKEEKEERTGQEFLKMYPDNYRERLNEVRLDLIRDLFNIQDHMKKYQGVTDGRTIQALNEEALRMRTAMKHRRKNLNAFSKAVMKKDLQLSTEEYERTSYEQNKDYVEPFFDSYPTDYWEHIHKKYEGLQKDYKKIRELREQQQFLTDEQKKQSIQDDIDQLRRLIDYRRKRFAALEYEAKKRDALLQQHQNPVALALTHGEVLKERIGKIDGTTSTTTTTRQHGEETKTHGQSLVELIDQVQKERSASDTGMTRGEILGQKLKHKVDEDVERITHADILKNRLQQISRAEDRSEAEQTRGEILGSLLKANVVEKEASPEEKTPSEVPKNKLDEIVGEQQGKTHAQLGYILGFEDPTKILNGDIAKYHCDLKGGIDSLCVYINALSIFSLPPTNVSVSSSSVREYLPLNPLTDIPFHFKIHPSTSFIDLNKCYILTEMSIKRFDTDTNKYVNLKVNEQVATINMIGATWIKNIKITVQGREIYDSNSLYAYKAYLDTELSYSKNVKESDLQASGYYVDSENQDDVFNQDRYMVNGVEIDIQLTPNDNEFMIMAASDDKYRIEITACKLYIKNLEVVDGLAVDIQKILENKEAKYAHRKTLTKSIFISENRTEYNGTLFTGQLPKRVILGMVENTAYVGNQKKSPFNFRPFDVRSVTLTANGKQWPAAPFELNFSNNLYTRAFHEMNEALGMASSTDSNGITLEKYRKGWTIFAFNMTNSMEENECIDLITEGTTTVSILFRSPVPAGGISLIAMSEMDSILILDKNRTVMTDMTV</sequence>
<protein>
    <submittedName>
        <fullName evidence="2">Uncharacterized protein</fullName>
    </submittedName>
</protein>
<accession>A0ABD2JWY1</accession>
<dbReference type="InterPro" id="IPR000358">
    <property type="entry name" value="RNR_small_fam"/>
</dbReference>
<evidence type="ECO:0000256" key="1">
    <source>
        <dbReference type="SAM" id="MobiDB-lite"/>
    </source>
</evidence>
<proteinExistence type="predicted"/>
<gene>
    <name evidence="2" type="ORF">niasHT_027945</name>
</gene>
<dbReference type="AlphaFoldDB" id="A0ABD2JWY1"/>
<organism evidence="2 3">
    <name type="scientific">Heterodera trifolii</name>
    <dbReference type="NCBI Taxonomy" id="157864"/>
    <lineage>
        <taxon>Eukaryota</taxon>
        <taxon>Metazoa</taxon>
        <taxon>Ecdysozoa</taxon>
        <taxon>Nematoda</taxon>
        <taxon>Chromadorea</taxon>
        <taxon>Rhabditida</taxon>
        <taxon>Tylenchina</taxon>
        <taxon>Tylenchomorpha</taxon>
        <taxon>Tylenchoidea</taxon>
        <taxon>Heteroderidae</taxon>
        <taxon>Heteroderinae</taxon>
        <taxon>Heterodera</taxon>
    </lineage>
</organism>
<dbReference type="EMBL" id="JBICBT010000884">
    <property type="protein sequence ID" value="KAL3095126.1"/>
    <property type="molecule type" value="Genomic_DNA"/>
</dbReference>
<evidence type="ECO:0000313" key="2">
    <source>
        <dbReference type="EMBL" id="KAL3095126.1"/>
    </source>
</evidence>
<dbReference type="PANTHER" id="PTHR23409">
    <property type="entry name" value="RIBONUCLEOSIDE-DIPHOSPHATE REDUCTASE SMALL CHAIN"/>
    <property type="match status" value="1"/>
</dbReference>
<dbReference type="PANTHER" id="PTHR23409:SF21">
    <property type="entry name" value="CAPSID PROTEIN"/>
    <property type="match status" value="1"/>
</dbReference>
<dbReference type="Proteomes" id="UP001620626">
    <property type="component" value="Unassembled WGS sequence"/>
</dbReference>
<evidence type="ECO:0000313" key="3">
    <source>
        <dbReference type="Proteomes" id="UP001620626"/>
    </source>
</evidence>